<evidence type="ECO:0000256" key="4">
    <source>
        <dbReference type="ARBA" id="ARBA00022833"/>
    </source>
</evidence>
<dbReference type="Proteomes" id="UP001174136">
    <property type="component" value="Unassembled WGS sequence"/>
</dbReference>
<evidence type="ECO:0000256" key="3">
    <source>
        <dbReference type="ARBA" id="ARBA00022771"/>
    </source>
</evidence>
<evidence type="ECO:0000256" key="7">
    <source>
        <dbReference type="SAM" id="Coils"/>
    </source>
</evidence>
<evidence type="ECO:0000256" key="1">
    <source>
        <dbReference type="ARBA" id="ARBA00001968"/>
    </source>
</evidence>
<keyword evidence="3 6" id="KW-0863">Zinc-finger</keyword>
<dbReference type="SUPFAM" id="SSF57716">
    <property type="entry name" value="Glucocorticoid receptor-like (DNA-binding domain)"/>
    <property type="match status" value="1"/>
</dbReference>
<evidence type="ECO:0000256" key="2">
    <source>
        <dbReference type="ARBA" id="ARBA00022723"/>
    </source>
</evidence>
<keyword evidence="5 6" id="KW-0238">DNA-binding</keyword>
<gene>
    <name evidence="10" type="ORF">N1851_021687</name>
</gene>
<comment type="caution">
    <text evidence="10">The sequence shown here is derived from an EMBL/GenBank/DDBJ whole genome shotgun (WGS) entry which is preliminary data.</text>
</comment>
<feature type="domain" description="THAP-type" evidence="9">
    <location>
        <begin position="55"/>
        <end position="136"/>
    </location>
</feature>
<keyword evidence="2" id="KW-0479">Metal-binding</keyword>
<feature type="coiled-coil region" evidence="7">
    <location>
        <begin position="196"/>
        <end position="237"/>
    </location>
</feature>
<reference evidence="10" key="1">
    <citation type="journal article" date="2023" name="Front. Mar. Sci.">
        <title>A new Merluccius polli reference genome to investigate the effects of global change in West African waters.</title>
        <authorList>
            <person name="Mateo J.L."/>
            <person name="Blanco-Fernandez C."/>
            <person name="Garcia-Vazquez E."/>
            <person name="Machado-Schiaffino G."/>
        </authorList>
    </citation>
    <scope>NUCLEOTIDE SEQUENCE</scope>
    <source>
        <strain evidence="10">C29</strain>
        <tissue evidence="10">Fin</tissue>
    </source>
</reference>
<evidence type="ECO:0000259" key="9">
    <source>
        <dbReference type="PROSITE" id="PS50950"/>
    </source>
</evidence>
<keyword evidence="7" id="KW-0175">Coiled coil</keyword>
<evidence type="ECO:0000256" key="8">
    <source>
        <dbReference type="SAM" id="MobiDB-lite"/>
    </source>
</evidence>
<comment type="cofactor">
    <cofactor evidence="1">
        <name>a divalent metal cation</name>
        <dbReference type="ChEBI" id="CHEBI:60240"/>
    </cofactor>
</comment>
<keyword evidence="11" id="KW-1185">Reference proteome</keyword>
<dbReference type="AlphaFoldDB" id="A0AA47MJR3"/>
<keyword evidence="4" id="KW-0862">Zinc</keyword>
<organism evidence="10 11">
    <name type="scientific">Merluccius polli</name>
    <name type="common">Benguela hake</name>
    <name type="synonym">Merluccius cadenati</name>
    <dbReference type="NCBI Taxonomy" id="89951"/>
    <lineage>
        <taxon>Eukaryota</taxon>
        <taxon>Metazoa</taxon>
        <taxon>Chordata</taxon>
        <taxon>Craniata</taxon>
        <taxon>Vertebrata</taxon>
        <taxon>Euteleostomi</taxon>
        <taxon>Actinopterygii</taxon>
        <taxon>Neopterygii</taxon>
        <taxon>Teleostei</taxon>
        <taxon>Neoteleostei</taxon>
        <taxon>Acanthomorphata</taxon>
        <taxon>Zeiogadaria</taxon>
        <taxon>Gadariae</taxon>
        <taxon>Gadiformes</taxon>
        <taxon>Gadoidei</taxon>
        <taxon>Merlucciidae</taxon>
        <taxon>Merluccius</taxon>
    </lineage>
</organism>
<dbReference type="SMART" id="SM00980">
    <property type="entry name" value="THAP"/>
    <property type="match status" value="1"/>
</dbReference>
<dbReference type="Pfam" id="PF13359">
    <property type="entry name" value="DDE_Tnp_4"/>
    <property type="match status" value="1"/>
</dbReference>
<name>A0AA47MJR3_MERPO</name>
<evidence type="ECO:0000313" key="10">
    <source>
        <dbReference type="EMBL" id="KAK0141355.1"/>
    </source>
</evidence>
<sequence length="646" mass="72777">MRLRCGNVYRVVRIYKLEECIKSVKVSPHADGEEQALASSCHADQPWERDERTTMSCCAVGCTNRFNKFDKNRKFYRIPSTRTPFKANRRRLWLQAIRRSDWNEQIIKNATICSDHFISGEASDDFDSPDFVPSIFPYSTQSVKDGDTKLERYKRKRQRDETPRRCPDNGHQSTSTSLSPNDCEIEPEAMVPKAVHDDLKQKYSQLHTECDNLRVDINKLKAENEQLRATVRSTQFSFASIQCKAAQVLFFTGLTSALFNWTLHAVKDSVEVVRGSLTLEDHLLAILMKLRLGLTNKDIAFRFNVTQCDISNILRSWLPVLSQTLKPLIKWPSKHAILKNMPNCFKRKYKRCRCIIDCTEIFINRPTNLTARAQTYSNYKSHNTVKYLVGMSPAGAITFMSSGWGGRVSDKQITAESGFYDLLEVNDEILADRGFTIRDELALCGATLRIPHFTRGKKQLSAQEVETSRRLSNVRIHIERIIGRWKTFRILTTVVPLSQVDLLDDIVIVLENVSSLFSCNSVEENPLRFSSYRAASGSSGSSFSLSDSDAVSVSLQSRLDPLENEMIALGGKLGVPWGNMEAAPAAAGKYLCSADLRLKACFQGVTALNSLDAGDLIKGSGVLFDKQHQLMSRFRFTLTGNVGSNA</sequence>
<dbReference type="Pfam" id="PF05485">
    <property type="entry name" value="THAP"/>
    <property type="match status" value="1"/>
</dbReference>
<feature type="compositionally biased region" description="Basic and acidic residues" evidence="8">
    <location>
        <begin position="158"/>
        <end position="168"/>
    </location>
</feature>
<protein>
    <recommendedName>
        <fullName evidence="9">THAP-type domain-containing protein</fullName>
    </recommendedName>
</protein>
<evidence type="ECO:0000256" key="5">
    <source>
        <dbReference type="ARBA" id="ARBA00023125"/>
    </source>
</evidence>
<proteinExistence type="predicted"/>
<dbReference type="InterPro" id="IPR006612">
    <property type="entry name" value="THAP_Znf"/>
</dbReference>
<feature type="region of interest" description="Disordered" evidence="8">
    <location>
        <begin position="147"/>
        <end position="183"/>
    </location>
</feature>
<dbReference type="InterPro" id="IPR027805">
    <property type="entry name" value="Transposase_HTH_dom"/>
</dbReference>
<evidence type="ECO:0000256" key="6">
    <source>
        <dbReference type="PROSITE-ProRule" id="PRU00309"/>
    </source>
</evidence>
<dbReference type="GO" id="GO:0003677">
    <property type="term" value="F:DNA binding"/>
    <property type="evidence" value="ECO:0007669"/>
    <property type="project" value="UniProtKB-UniRule"/>
</dbReference>
<dbReference type="PANTHER" id="PTHR23080:SF143">
    <property type="entry name" value="SI:DKEY-56D12.4"/>
    <property type="match status" value="1"/>
</dbReference>
<dbReference type="PROSITE" id="PS50950">
    <property type="entry name" value="ZF_THAP"/>
    <property type="match status" value="1"/>
</dbReference>
<dbReference type="PANTHER" id="PTHR23080">
    <property type="entry name" value="THAP DOMAIN PROTEIN"/>
    <property type="match status" value="1"/>
</dbReference>
<dbReference type="Pfam" id="PF13613">
    <property type="entry name" value="HTH_Tnp_4"/>
    <property type="match status" value="1"/>
</dbReference>
<dbReference type="GO" id="GO:0008270">
    <property type="term" value="F:zinc ion binding"/>
    <property type="evidence" value="ECO:0007669"/>
    <property type="project" value="UniProtKB-KW"/>
</dbReference>
<accession>A0AA47MJR3</accession>
<dbReference type="EMBL" id="JAOPHQ010003976">
    <property type="protein sequence ID" value="KAK0141355.1"/>
    <property type="molecule type" value="Genomic_DNA"/>
</dbReference>
<dbReference type="InterPro" id="IPR027806">
    <property type="entry name" value="HARBI1_dom"/>
</dbReference>
<evidence type="ECO:0000313" key="11">
    <source>
        <dbReference type="Proteomes" id="UP001174136"/>
    </source>
</evidence>
<feature type="compositionally biased region" description="Polar residues" evidence="8">
    <location>
        <begin position="170"/>
        <end position="180"/>
    </location>
</feature>